<sequence>MGSLMRRIVALTLAGCVGGALAAAVSTGVAGAAPVGDFYTPPGTLPAASGAIVRTEPMPLYLTAPGHGGEYPLTGRLVMYTSRLEDGTPTAVTGTYVDSSQPWRGKGPRPTVVIAPGTSGQGDQCAMSHAFSTGLYATVTPPSFSANQEALSAGLWNALGARVFVTDYIGLGTPGIHTYVNRVEEAHAVLDAARAADALSGTGAATPLALWGYSQGGGAVAAAAELAPTYAPDLNIKGVWAGAPPADLTAVLAKVDGGLIGGVIGFAMNGFVARHPELANVLHERMTPDGVAVLRDLSTECIGDVILRHPFLRTGLYTKDHRSLLDNLRTIPSAMRVLDEQRIGRLKPQTPVLITSGRNDDTVPYGQARQLALDWCSKGATVTFHTDELPPIAPGTTIGNHFGPEFIDGYGTNGAVSYVLDRLNDVPIAQHCSIN</sequence>
<comment type="caution">
    <text evidence="2">The sequence shown here is derived from an EMBL/GenBank/DDBJ whole genome shotgun (WGS) entry which is preliminary data.</text>
</comment>
<organism evidence="2 3">
    <name type="scientific">Speluncibacter jeojiensis</name>
    <dbReference type="NCBI Taxonomy" id="2710754"/>
    <lineage>
        <taxon>Bacteria</taxon>
        <taxon>Bacillati</taxon>
        <taxon>Actinomycetota</taxon>
        <taxon>Actinomycetes</taxon>
        <taxon>Mycobacteriales</taxon>
        <taxon>Speluncibacteraceae</taxon>
        <taxon>Speluncibacter</taxon>
    </lineage>
</organism>
<feature type="chain" id="PRO_5040921864" evidence="1">
    <location>
        <begin position="23"/>
        <end position="435"/>
    </location>
</feature>
<dbReference type="InterPro" id="IPR029058">
    <property type="entry name" value="AB_hydrolase_fold"/>
</dbReference>
<keyword evidence="3" id="KW-1185">Reference proteome</keyword>
<dbReference type="AlphaFoldDB" id="A0A9X4M257"/>
<feature type="signal peptide" evidence="1">
    <location>
        <begin position="1"/>
        <end position="22"/>
    </location>
</feature>
<dbReference type="Proteomes" id="UP001152755">
    <property type="component" value="Unassembled WGS sequence"/>
</dbReference>
<gene>
    <name evidence="2" type="ORF">NVS88_14685</name>
</gene>
<proteinExistence type="predicted"/>
<evidence type="ECO:0000256" key="1">
    <source>
        <dbReference type="SAM" id="SignalP"/>
    </source>
</evidence>
<evidence type="ECO:0000313" key="3">
    <source>
        <dbReference type="Proteomes" id="UP001152755"/>
    </source>
</evidence>
<dbReference type="RefSeq" id="WP_332520255.1">
    <property type="nucleotide sequence ID" value="NZ_JANRHA010000009.1"/>
</dbReference>
<dbReference type="EMBL" id="JANRHA010000009">
    <property type="protein sequence ID" value="MDG3015806.1"/>
    <property type="molecule type" value="Genomic_DNA"/>
</dbReference>
<dbReference type="PIRSF" id="PIRSF029171">
    <property type="entry name" value="Esterase_LipA"/>
    <property type="match status" value="1"/>
</dbReference>
<dbReference type="GO" id="GO:0016042">
    <property type="term" value="P:lipid catabolic process"/>
    <property type="evidence" value="ECO:0007669"/>
    <property type="project" value="InterPro"/>
</dbReference>
<dbReference type="SUPFAM" id="SSF53474">
    <property type="entry name" value="alpha/beta-Hydrolases"/>
    <property type="match status" value="1"/>
</dbReference>
<evidence type="ECO:0000313" key="2">
    <source>
        <dbReference type="EMBL" id="MDG3015806.1"/>
    </source>
</evidence>
<dbReference type="Gene3D" id="3.40.50.1820">
    <property type="entry name" value="alpha/beta hydrolase"/>
    <property type="match status" value="1"/>
</dbReference>
<dbReference type="Gene3D" id="1.10.260.130">
    <property type="match status" value="1"/>
</dbReference>
<reference evidence="2" key="1">
    <citation type="submission" date="2022-08" db="EMBL/GenBank/DDBJ databases">
        <title>Genome analysis of Corynebacteriales strain.</title>
        <authorList>
            <person name="Lee S.D."/>
        </authorList>
    </citation>
    <scope>NUCLEOTIDE SEQUENCE</scope>
    <source>
        <strain evidence="2">D3-21</strain>
    </source>
</reference>
<dbReference type="Pfam" id="PF03583">
    <property type="entry name" value="LIP"/>
    <property type="match status" value="1"/>
</dbReference>
<dbReference type="InterPro" id="IPR005152">
    <property type="entry name" value="Lipase_secreted"/>
</dbReference>
<keyword evidence="1" id="KW-0732">Signal</keyword>
<dbReference type="PANTHER" id="PTHR34853:SF1">
    <property type="entry name" value="LIPASE 5"/>
    <property type="match status" value="1"/>
</dbReference>
<dbReference type="PANTHER" id="PTHR34853">
    <property type="match status" value="1"/>
</dbReference>
<accession>A0A9X4M257</accession>
<name>A0A9X4M257_9ACTN</name>
<protein>
    <submittedName>
        <fullName evidence="2">Lipase family protein</fullName>
    </submittedName>
</protein>
<dbReference type="GO" id="GO:0004806">
    <property type="term" value="F:triacylglycerol lipase activity"/>
    <property type="evidence" value="ECO:0007669"/>
    <property type="project" value="InterPro"/>
</dbReference>